<dbReference type="AlphaFoldDB" id="A0A914RDJ1"/>
<evidence type="ECO:0000313" key="2">
    <source>
        <dbReference type="WBParaSite" id="PEQ_0000473101-mRNA-1"/>
    </source>
</evidence>
<sequence>MEIGCLPVSGMTLNSGTILTIVRSSRNDPTNSSAPPRSIIGAEIFPISITKLTERISMEK</sequence>
<reference evidence="2" key="1">
    <citation type="submission" date="2022-11" db="UniProtKB">
        <authorList>
            <consortium name="WormBaseParasite"/>
        </authorList>
    </citation>
    <scope>IDENTIFICATION</scope>
</reference>
<accession>A0A914RDJ1</accession>
<evidence type="ECO:0000313" key="1">
    <source>
        <dbReference type="Proteomes" id="UP000887564"/>
    </source>
</evidence>
<dbReference type="Proteomes" id="UP000887564">
    <property type="component" value="Unplaced"/>
</dbReference>
<name>A0A914RDJ1_PAREQ</name>
<protein>
    <submittedName>
        <fullName evidence="2">Uncharacterized protein</fullName>
    </submittedName>
</protein>
<proteinExistence type="predicted"/>
<dbReference type="WBParaSite" id="PEQ_0000473101-mRNA-1">
    <property type="protein sequence ID" value="PEQ_0000473101-mRNA-1"/>
    <property type="gene ID" value="PEQ_0000473101"/>
</dbReference>
<organism evidence="1 2">
    <name type="scientific">Parascaris equorum</name>
    <name type="common">Equine roundworm</name>
    <dbReference type="NCBI Taxonomy" id="6256"/>
    <lineage>
        <taxon>Eukaryota</taxon>
        <taxon>Metazoa</taxon>
        <taxon>Ecdysozoa</taxon>
        <taxon>Nematoda</taxon>
        <taxon>Chromadorea</taxon>
        <taxon>Rhabditida</taxon>
        <taxon>Spirurina</taxon>
        <taxon>Ascaridomorpha</taxon>
        <taxon>Ascaridoidea</taxon>
        <taxon>Ascarididae</taxon>
        <taxon>Parascaris</taxon>
    </lineage>
</organism>
<keyword evidence="1" id="KW-1185">Reference proteome</keyword>